<organism evidence="2 3">
    <name type="scientific">Botrytis hyacinthi</name>
    <dbReference type="NCBI Taxonomy" id="278943"/>
    <lineage>
        <taxon>Eukaryota</taxon>
        <taxon>Fungi</taxon>
        <taxon>Dikarya</taxon>
        <taxon>Ascomycota</taxon>
        <taxon>Pezizomycotina</taxon>
        <taxon>Leotiomycetes</taxon>
        <taxon>Helotiales</taxon>
        <taxon>Sclerotiniaceae</taxon>
        <taxon>Botrytis</taxon>
    </lineage>
</organism>
<proteinExistence type="predicted"/>
<accession>A0A4Z1G7R2</accession>
<name>A0A4Z1G7R2_9HELO</name>
<evidence type="ECO:0000256" key="1">
    <source>
        <dbReference type="SAM" id="Phobius"/>
    </source>
</evidence>
<comment type="caution">
    <text evidence="2">The sequence shown here is derived from an EMBL/GenBank/DDBJ whole genome shotgun (WGS) entry which is preliminary data.</text>
</comment>
<evidence type="ECO:0000313" key="2">
    <source>
        <dbReference type="EMBL" id="TGO32925.1"/>
    </source>
</evidence>
<keyword evidence="1" id="KW-1133">Transmembrane helix</keyword>
<keyword evidence="3" id="KW-1185">Reference proteome</keyword>
<gene>
    <name evidence="2" type="ORF">BHYA_0278g00010</name>
</gene>
<reference evidence="2 3" key="1">
    <citation type="submission" date="2017-12" db="EMBL/GenBank/DDBJ databases">
        <title>Comparative genomics of Botrytis spp.</title>
        <authorList>
            <person name="Valero-Jimenez C.A."/>
            <person name="Tapia P."/>
            <person name="Veloso J."/>
            <person name="Silva-Moreno E."/>
            <person name="Staats M."/>
            <person name="Valdes J.H."/>
            <person name="Van Kan J.A.L."/>
        </authorList>
    </citation>
    <scope>NUCLEOTIDE SEQUENCE [LARGE SCALE GENOMIC DNA]</scope>
    <source>
        <strain evidence="2 3">Bh0001</strain>
    </source>
</reference>
<dbReference type="Proteomes" id="UP000297814">
    <property type="component" value="Unassembled WGS sequence"/>
</dbReference>
<dbReference type="EMBL" id="PQXK01000278">
    <property type="protein sequence ID" value="TGO32925.1"/>
    <property type="molecule type" value="Genomic_DNA"/>
</dbReference>
<dbReference type="AlphaFoldDB" id="A0A4Z1G7R2"/>
<sequence>MISDLFTATVVVVVVVVVVLVVLIAIKETPIENVIEEARELGLAQPLVFFHHPVDHGNEW</sequence>
<keyword evidence="1" id="KW-0812">Transmembrane</keyword>
<keyword evidence="1" id="KW-0472">Membrane</keyword>
<protein>
    <submittedName>
        <fullName evidence="2">Uncharacterized protein</fullName>
    </submittedName>
</protein>
<feature type="transmembrane region" description="Helical" evidence="1">
    <location>
        <begin position="6"/>
        <end position="26"/>
    </location>
</feature>
<evidence type="ECO:0000313" key="3">
    <source>
        <dbReference type="Proteomes" id="UP000297814"/>
    </source>
</evidence>